<evidence type="ECO:0000313" key="14">
    <source>
        <dbReference type="Proteomes" id="UP000831019"/>
    </source>
</evidence>
<proteinExistence type="inferred from homology"/>
<keyword evidence="14" id="KW-1185">Reference proteome</keyword>
<feature type="domain" description="GHMP kinase C-terminal" evidence="12">
    <location>
        <begin position="220"/>
        <end position="275"/>
    </location>
</feature>
<dbReference type="Gene3D" id="3.30.70.890">
    <property type="entry name" value="GHMP kinase, C-terminal domain"/>
    <property type="match status" value="1"/>
</dbReference>
<sequence>MSFLEDAAPASPGAAASRMAWAKVNLTLHCTGQRADGYHLLDSLVVRAGVGDALHVVPAEDLSLTVSGTRAEGVPTDARNLVLQAAEMLDAGAGRGAALHLEKHLPAAAGIGGGSADAAAALDLLSAHWGVPLPADTARLGADVPVCLTRGPQRMQGVGEVLTPLSALPPCQMVLVNPGVDVPTPAVFSALSDKNQPPMPDVIPTFAGFSDLIDFLREQRNDLAAPAIAREPVIASCLEALSDAALARMSGSGATCFGLYANAAQAKAAAHRISAAALHWWVAAGPILAA</sequence>
<dbReference type="EC" id="2.7.1.148" evidence="2 10"/>
<evidence type="ECO:0000256" key="6">
    <source>
        <dbReference type="ARBA" id="ARBA00022777"/>
    </source>
</evidence>
<dbReference type="EMBL" id="CP085144">
    <property type="protein sequence ID" value="UOA13837.1"/>
    <property type="molecule type" value="Genomic_DNA"/>
</dbReference>
<evidence type="ECO:0000256" key="8">
    <source>
        <dbReference type="ARBA" id="ARBA00023229"/>
    </source>
</evidence>
<evidence type="ECO:0000313" key="13">
    <source>
        <dbReference type="EMBL" id="UOA13837.1"/>
    </source>
</evidence>
<keyword evidence="6 10" id="KW-0418">Kinase</keyword>
<dbReference type="PANTHER" id="PTHR43527">
    <property type="entry name" value="4-DIPHOSPHOCYTIDYL-2-C-METHYL-D-ERYTHRITOL KINASE, CHLOROPLASTIC"/>
    <property type="match status" value="1"/>
</dbReference>
<dbReference type="HAMAP" id="MF_00061">
    <property type="entry name" value="IspE"/>
    <property type="match status" value="1"/>
</dbReference>
<keyword evidence="4 10" id="KW-0808">Transferase</keyword>
<comment type="similarity">
    <text evidence="1 10">Belongs to the GHMP kinase family. IspE subfamily.</text>
</comment>
<feature type="domain" description="GHMP kinase N-terminal" evidence="11">
    <location>
        <begin position="80"/>
        <end position="143"/>
    </location>
</feature>
<dbReference type="InterPro" id="IPR020568">
    <property type="entry name" value="Ribosomal_Su5_D2-typ_SF"/>
</dbReference>
<evidence type="ECO:0000256" key="2">
    <source>
        <dbReference type="ARBA" id="ARBA00012052"/>
    </source>
</evidence>
<keyword evidence="7 10" id="KW-0067">ATP-binding</keyword>
<reference evidence="14" key="1">
    <citation type="journal article" date="2022" name="Microorganisms">
        <title>Beyond the ABCs#Discovery of Three New Plasmid Types in Rhodobacterales (RepQ, RepY, RepW).</title>
        <authorList>
            <person name="Freese H.M."/>
            <person name="Ringel V."/>
            <person name="Overmann J."/>
            <person name="Petersen J."/>
        </authorList>
    </citation>
    <scope>NUCLEOTIDE SEQUENCE [LARGE SCALE GENOMIC DNA]</scope>
    <source>
        <strain evidence="14">DSM 109990</strain>
    </source>
</reference>
<dbReference type="GO" id="GO:0050515">
    <property type="term" value="F:4-(cytidine 5'-diphospho)-2-C-methyl-D-erythritol kinase activity"/>
    <property type="evidence" value="ECO:0007669"/>
    <property type="project" value="UniProtKB-EC"/>
</dbReference>
<name>A0ABY3ZI19_9RHOB</name>
<organism evidence="13 14">
    <name type="scientific">Sulfitobacter dubius</name>
    <dbReference type="NCBI Taxonomy" id="218673"/>
    <lineage>
        <taxon>Bacteria</taxon>
        <taxon>Pseudomonadati</taxon>
        <taxon>Pseudomonadota</taxon>
        <taxon>Alphaproteobacteria</taxon>
        <taxon>Rhodobacterales</taxon>
        <taxon>Roseobacteraceae</taxon>
        <taxon>Sulfitobacter</taxon>
    </lineage>
</organism>
<evidence type="ECO:0000256" key="3">
    <source>
        <dbReference type="ARBA" id="ARBA00017473"/>
    </source>
</evidence>
<keyword evidence="5 10" id="KW-0547">Nucleotide-binding</keyword>
<dbReference type="NCBIfam" id="NF011202">
    <property type="entry name" value="PRK14608.1"/>
    <property type="match status" value="1"/>
</dbReference>
<comment type="pathway">
    <text evidence="10">Isoprenoid biosynthesis; isopentenyl diphosphate biosynthesis via DXP pathway; isopentenyl diphosphate from 1-deoxy-D-xylulose 5-phosphate: step 3/6.</text>
</comment>
<dbReference type="InterPro" id="IPR004424">
    <property type="entry name" value="IspE"/>
</dbReference>
<evidence type="ECO:0000256" key="10">
    <source>
        <dbReference type="HAMAP-Rule" id="MF_00061"/>
    </source>
</evidence>
<keyword evidence="8 10" id="KW-0414">Isoprene biosynthesis</keyword>
<evidence type="ECO:0000256" key="1">
    <source>
        <dbReference type="ARBA" id="ARBA00009684"/>
    </source>
</evidence>
<gene>
    <name evidence="10 13" type="primary">ispE</name>
    <name evidence="13" type="ORF">DSM109990_00630</name>
</gene>
<evidence type="ECO:0000256" key="4">
    <source>
        <dbReference type="ARBA" id="ARBA00022679"/>
    </source>
</evidence>
<dbReference type="InterPro" id="IPR006204">
    <property type="entry name" value="GHMP_kinase_N_dom"/>
</dbReference>
<feature type="active site" evidence="10">
    <location>
        <position position="23"/>
    </location>
</feature>
<dbReference type="Proteomes" id="UP000831019">
    <property type="component" value="Chromosome"/>
</dbReference>
<evidence type="ECO:0000256" key="5">
    <source>
        <dbReference type="ARBA" id="ARBA00022741"/>
    </source>
</evidence>
<feature type="active site" evidence="10">
    <location>
        <position position="143"/>
    </location>
</feature>
<comment type="catalytic activity">
    <reaction evidence="10">
        <text>4-CDP-2-C-methyl-D-erythritol + ATP = 4-CDP-2-C-methyl-D-erythritol 2-phosphate + ADP + H(+)</text>
        <dbReference type="Rhea" id="RHEA:18437"/>
        <dbReference type="ChEBI" id="CHEBI:15378"/>
        <dbReference type="ChEBI" id="CHEBI:30616"/>
        <dbReference type="ChEBI" id="CHEBI:57823"/>
        <dbReference type="ChEBI" id="CHEBI:57919"/>
        <dbReference type="ChEBI" id="CHEBI:456216"/>
        <dbReference type="EC" id="2.7.1.148"/>
    </reaction>
</comment>
<dbReference type="Pfam" id="PF00288">
    <property type="entry name" value="GHMP_kinases_N"/>
    <property type="match status" value="1"/>
</dbReference>
<evidence type="ECO:0000259" key="11">
    <source>
        <dbReference type="Pfam" id="PF00288"/>
    </source>
</evidence>
<dbReference type="PIRSF" id="PIRSF010376">
    <property type="entry name" value="IspE"/>
    <property type="match status" value="1"/>
</dbReference>
<feature type="binding site" evidence="10">
    <location>
        <begin position="106"/>
        <end position="116"/>
    </location>
    <ligand>
        <name>ATP</name>
        <dbReference type="ChEBI" id="CHEBI:30616"/>
    </ligand>
</feature>
<dbReference type="Gene3D" id="3.30.230.10">
    <property type="match status" value="1"/>
</dbReference>
<dbReference type="RefSeq" id="WP_243262328.1">
    <property type="nucleotide sequence ID" value="NZ_CP085144.1"/>
</dbReference>
<dbReference type="SUPFAM" id="SSF54211">
    <property type="entry name" value="Ribosomal protein S5 domain 2-like"/>
    <property type="match status" value="1"/>
</dbReference>
<dbReference type="NCBIfam" id="TIGR00154">
    <property type="entry name" value="ispE"/>
    <property type="match status" value="1"/>
</dbReference>
<dbReference type="Pfam" id="PF08544">
    <property type="entry name" value="GHMP_kinases_C"/>
    <property type="match status" value="1"/>
</dbReference>
<dbReference type="SUPFAM" id="SSF55060">
    <property type="entry name" value="GHMP Kinase, C-terminal domain"/>
    <property type="match status" value="1"/>
</dbReference>
<dbReference type="PANTHER" id="PTHR43527:SF2">
    <property type="entry name" value="4-DIPHOSPHOCYTIDYL-2-C-METHYL-D-ERYTHRITOL KINASE, CHLOROPLASTIC"/>
    <property type="match status" value="1"/>
</dbReference>
<accession>A0ABY3ZI19</accession>
<evidence type="ECO:0000259" key="12">
    <source>
        <dbReference type="Pfam" id="PF08544"/>
    </source>
</evidence>
<evidence type="ECO:0000256" key="9">
    <source>
        <dbReference type="ARBA" id="ARBA00032554"/>
    </source>
</evidence>
<dbReference type="InterPro" id="IPR013750">
    <property type="entry name" value="GHMP_kinase_C_dom"/>
</dbReference>
<dbReference type="InterPro" id="IPR036554">
    <property type="entry name" value="GHMP_kinase_C_sf"/>
</dbReference>
<evidence type="ECO:0000256" key="7">
    <source>
        <dbReference type="ARBA" id="ARBA00022840"/>
    </source>
</evidence>
<protein>
    <recommendedName>
        <fullName evidence="3 10">4-diphosphocytidyl-2-C-methyl-D-erythritol kinase</fullName>
        <shortName evidence="10">CMK</shortName>
        <ecNumber evidence="2 10">2.7.1.148</ecNumber>
    </recommendedName>
    <alternativeName>
        <fullName evidence="9 10">4-(cytidine-5'-diphospho)-2-C-methyl-D-erythritol kinase</fullName>
    </alternativeName>
</protein>
<comment type="function">
    <text evidence="10">Catalyzes the phosphorylation of the position 2 hydroxy group of 4-diphosphocytidyl-2C-methyl-D-erythritol.</text>
</comment>
<dbReference type="InterPro" id="IPR014721">
    <property type="entry name" value="Ribsml_uS5_D2-typ_fold_subgr"/>
</dbReference>